<evidence type="ECO:0000256" key="11">
    <source>
        <dbReference type="ARBA" id="ARBA00023136"/>
    </source>
</evidence>
<keyword evidence="23" id="KW-1185">Reference proteome</keyword>
<dbReference type="InterPro" id="IPR000490">
    <property type="entry name" value="Glyco_hydro_17"/>
</dbReference>
<feature type="compositionally biased region" description="Polar residues" evidence="20">
    <location>
        <begin position="69"/>
        <end position="79"/>
    </location>
</feature>
<keyword evidence="13" id="KW-0119">Carbohydrate metabolism</keyword>
<keyword evidence="21" id="KW-1133">Transmembrane helix</keyword>
<comment type="similarity">
    <text evidence="4 19">Belongs to the glycosyl hydrolase 17 family.</text>
</comment>
<comment type="catalytic activity">
    <reaction evidence="1">
        <text>Hydrolysis of (1-&gt;3)-beta-D-glucosidic linkages in (1-&gt;3)-beta-D-glucans.</text>
        <dbReference type="EC" id="3.2.1.39"/>
    </reaction>
</comment>
<dbReference type="Gene3D" id="3.20.20.80">
    <property type="entry name" value="Glycosidases"/>
    <property type="match status" value="1"/>
</dbReference>
<evidence type="ECO:0000256" key="15">
    <source>
        <dbReference type="ARBA" id="ARBA00023326"/>
    </source>
</evidence>
<feature type="compositionally biased region" description="Low complexity" evidence="20">
    <location>
        <begin position="154"/>
        <end position="180"/>
    </location>
</feature>
<feature type="region of interest" description="Disordered" evidence="20">
    <location>
        <begin position="285"/>
        <end position="365"/>
    </location>
</feature>
<evidence type="ECO:0000256" key="7">
    <source>
        <dbReference type="ARBA" id="ARBA00022512"/>
    </source>
</evidence>
<accession>A0ABQ7K7Y9</accession>
<evidence type="ECO:0000256" key="2">
    <source>
        <dbReference type="ARBA" id="ARBA00004191"/>
    </source>
</evidence>
<feature type="compositionally biased region" description="Polar residues" evidence="20">
    <location>
        <begin position="52"/>
        <end position="62"/>
    </location>
</feature>
<keyword evidence="9" id="KW-0732">Signal</keyword>
<evidence type="ECO:0000256" key="14">
    <source>
        <dbReference type="ARBA" id="ARBA00023316"/>
    </source>
</evidence>
<feature type="region of interest" description="Disordered" evidence="20">
    <location>
        <begin position="199"/>
        <end position="259"/>
    </location>
</feature>
<keyword evidence="11 21" id="KW-0472">Membrane</keyword>
<evidence type="ECO:0000313" key="22">
    <source>
        <dbReference type="EMBL" id="KAG0292076.1"/>
    </source>
</evidence>
<evidence type="ECO:0000256" key="4">
    <source>
        <dbReference type="ARBA" id="ARBA00008773"/>
    </source>
</evidence>
<evidence type="ECO:0000256" key="13">
    <source>
        <dbReference type="ARBA" id="ARBA00023277"/>
    </source>
</evidence>
<evidence type="ECO:0000256" key="21">
    <source>
        <dbReference type="SAM" id="Phobius"/>
    </source>
</evidence>
<evidence type="ECO:0000256" key="17">
    <source>
        <dbReference type="ARBA" id="ARBA00042373"/>
    </source>
</evidence>
<dbReference type="Pfam" id="PF00332">
    <property type="entry name" value="Glyco_hydro_17"/>
    <property type="match status" value="1"/>
</dbReference>
<evidence type="ECO:0000256" key="3">
    <source>
        <dbReference type="ARBA" id="ARBA00004401"/>
    </source>
</evidence>
<keyword evidence="6" id="KW-1003">Cell membrane</keyword>
<comment type="function">
    <text evidence="16">Glucanases play a role in cell expansion during growth, in cell-cell fusion during mating, and in spore release during sporulation. This enzyme may be involved in beta-glucan degradation. Active on laminarin and lichenan.</text>
</comment>
<feature type="compositionally biased region" description="Low complexity" evidence="20">
    <location>
        <begin position="99"/>
        <end position="113"/>
    </location>
</feature>
<evidence type="ECO:0000256" key="6">
    <source>
        <dbReference type="ARBA" id="ARBA00022475"/>
    </source>
</evidence>
<reference evidence="22 23" key="1">
    <citation type="journal article" date="2020" name="Fungal Divers.">
        <title>Resolving the Mortierellaceae phylogeny through synthesis of multi-gene phylogenetics and phylogenomics.</title>
        <authorList>
            <person name="Vandepol N."/>
            <person name="Liber J."/>
            <person name="Desiro A."/>
            <person name="Na H."/>
            <person name="Kennedy M."/>
            <person name="Barry K."/>
            <person name="Grigoriev I.V."/>
            <person name="Miller A.N."/>
            <person name="O'Donnell K."/>
            <person name="Stajich J.E."/>
            <person name="Bonito G."/>
        </authorList>
    </citation>
    <scope>NUCLEOTIDE SEQUENCE [LARGE SCALE GENOMIC DNA]</scope>
    <source>
        <strain evidence="22 23">AD045</strain>
    </source>
</reference>
<comment type="caution">
    <text evidence="22">The sequence shown here is derived from an EMBL/GenBank/DDBJ whole genome shotgun (WGS) entry which is preliminary data.</text>
</comment>
<evidence type="ECO:0000313" key="23">
    <source>
        <dbReference type="Proteomes" id="UP001194696"/>
    </source>
</evidence>
<feature type="region of interest" description="Disordered" evidence="20">
    <location>
        <begin position="19"/>
        <end position="180"/>
    </location>
</feature>
<keyword evidence="21" id="KW-0812">Transmembrane</keyword>
<keyword evidence="14" id="KW-0961">Cell wall biogenesis/degradation</keyword>
<dbReference type="SUPFAM" id="SSF51445">
    <property type="entry name" value="(Trans)glycosidases"/>
    <property type="match status" value="1"/>
</dbReference>
<feature type="transmembrane region" description="Helical" evidence="21">
    <location>
        <begin position="416"/>
        <end position="437"/>
    </location>
</feature>
<dbReference type="EMBL" id="JAAAIM010000212">
    <property type="protein sequence ID" value="KAG0292076.1"/>
    <property type="molecule type" value="Genomic_DNA"/>
</dbReference>
<evidence type="ECO:0000256" key="1">
    <source>
        <dbReference type="ARBA" id="ARBA00000382"/>
    </source>
</evidence>
<protein>
    <recommendedName>
        <fullName evidence="5">glucan endo-1,3-beta-D-glucosidase</fullName>
        <ecNumber evidence="5">3.2.1.39</ecNumber>
    </recommendedName>
    <alternativeName>
        <fullName evidence="18">Endo-1,3-beta-glucanase btgC</fullName>
    </alternativeName>
    <alternativeName>
        <fullName evidence="17">Laminarinase btgC</fullName>
    </alternativeName>
</protein>
<dbReference type="EC" id="3.2.1.39" evidence="5"/>
<proteinExistence type="inferred from homology"/>
<evidence type="ECO:0000256" key="20">
    <source>
        <dbReference type="SAM" id="MobiDB-lite"/>
    </source>
</evidence>
<feature type="compositionally biased region" description="Acidic residues" evidence="20">
    <location>
        <begin position="286"/>
        <end position="296"/>
    </location>
</feature>
<keyword evidence="7" id="KW-0134">Cell wall</keyword>
<gene>
    <name evidence="22" type="ORF">BGZ96_004563</name>
</gene>
<dbReference type="InterPro" id="IPR017853">
    <property type="entry name" value="GH"/>
</dbReference>
<feature type="compositionally biased region" description="Low complexity" evidence="20">
    <location>
        <begin position="314"/>
        <end position="333"/>
    </location>
</feature>
<keyword evidence="12" id="KW-0325">Glycoprotein</keyword>
<dbReference type="InterPro" id="IPR050732">
    <property type="entry name" value="Beta-glucan_modifiers"/>
</dbReference>
<sequence>MPMTPGEEKMVFDKGLLFSSHRPSTRSDSTNEVFSEPLPELPSMIVDRASSEPETTAITTGAKQHHTGESMSNSHQNGGDTEFSEREIRSTPICIPVIHHPSPTPYSSTHSSSQRSFAHRTPSPNLSTLTAQQPHSAIASTTSLHRPLGDSINSSTSTSTPYSEPSSLRPDSVVSFPDSSPMMAPNVLAAVDARLRESNRQKALASSQSSTTSLARTIHPRQQHSATSQGSSSGSNAASSFTSAEPFSGGSSAAASPAPSSIITHHDVLQSSELILSREQLFDALNGDDDDDEEDEKLTHPKPGFARSHRGGVSASKSSLPRSSASSYRSGSGIELHTKVQKPAPAKLAVRDIESGRGHTGKDSEWVSAAMVTKGGADSKERCSMLDSTADLPSSHLQTSSWLESKKRTSRKWRRTCCAVGLLVFIGIIAGIAIGFASRKDKIDGLAPPTYVDPEKPTTVPVITQFPPNPNLHKSFYGLDYNPAKTIMPWCGAGIQDVVNDINVMSQLTNRVRLYGMDCGQADLTFQAINLLNLNKTMKVVLTVWVDSNATTYQRQYDTLFRVLDTYGTNMVQGISVGNEVLFRKEITLADLGSRMATVRSEIKKRYNANIPIFTSDIGNNMNAALAKVSDELSANLHPYFAGVAVSTAAEWTLGQYNTTIGDNPTPTGLAGTISEVGWPSAPASAVGAPSAVPGLANLQTMVDTFICQANAAKMPYYWFEYKDEPWKNNPEVPVEPNWGLFDKSGNLKVKIPDCPAP</sequence>
<organism evidence="22 23">
    <name type="scientific">Linnemannia gamsii</name>
    <dbReference type="NCBI Taxonomy" id="64522"/>
    <lineage>
        <taxon>Eukaryota</taxon>
        <taxon>Fungi</taxon>
        <taxon>Fungi incertae sedis</taxon>
        <taxon>Mucoromycota</taxon>
        <taxon>Mortierellomycotina</taxon>
        <taxon>Mortierellomycetes</taxon>
        <taxon>Mortierellales</taxon>
        <taxon>Mortierellaceae</taxon>
        <taxon>Linnemannia</taxon>
    </lineage>
</organism>
<feature type="compositionally biased region" description="Low complexity" evidence="20">
    <location>
        <begin position="225"/>
        <end position="259"/>
    </location>
</feature>
<feature type="compositionally biased region" description="Basic and acidic residues" evidence="20">
    <location>
        <begin position="349"/>
        <end position="365"/>
    </location>
</feature>
<evidence type="ECO:0000256" key="16">
    <source>
        <dbReference type="ARBA" id="ARBA00037649"/>
    </source>
</evidence>
<feature type="compositionally biased region" description="Polar residues" evidence="20">
    <location>
        <begin position="122"/>
        <end position="144"/>
    </location>
</feature>
<comment type="subcellular location">
    <subcellularLocation>
        <location evidence="3">Cell membrane</location>
        <topology evidence="3">Single-pass type II membrane protein</topology>
    </subcellularLocation>
    <subcellularLocation>
        <location evidence="2">Secreted</location>
        <location evidence="2">Cell wall</location>
    </subcellularLocation>
</comment>
<dbReference type="PANTHER" id="PTHR16631:SF17">
    <property type="entry name" value="GLUCAN ENDO-1,3-BETA-GLUCOSIDASE BTGC"/>
    <property type="match status" value="1"/>
</dbReference>
<dbReference type="PANTHER" id="PTHR16631">
    <property type="entry name" value="GLUCAN 1,3-BETA-GLUCOSIDASE"/>
    <property type="match status" value="1"/>
</dbReference>
<evidence type="ECO:0000256" key="8">
    <source>
        <dbReference type="ARBA" id="ARBA00022525"/>
    </source>
</evidence>
<evidence type="ECO:0000256" key="9">
    <source>
        <dbReference type="ARBA" id="ARBA00022729"/>
    </source>
</evidence>
<dbReference type="Proteomes" id="UP001194696">
    <property type="component" value="Unassembled WGS sequence"/>
</dbReference>
<name>A0ABQ7K7Y9_9FUNG</name>
<keyword evidence="10" id="KW-0378">Hydrolase</keyword>
<evidence type="ECO:0000256" key="19">
    <source>
        <dbReference type="RuleBase" id="RU004335"/>
    </source>
</evidence>
<evidence type="ECO:0000256" key="18">
    <source>
        <dbReference type="ARBA" id="ARBA00043078"/>
    </source>
</evidence>
<keyword evidence="8" id="KW-0964">Secreted</keyword>
<feature type="compositionally biased region" description="Low complexity" evidence="20">
    <location>
        <begin position="203"/>
        <end position="215"/>
    </location>
</feature>
<evidence type="ECO:0000256" key="5">
    <source>
        <dbReference type="ARBA" id="ARBA00012780"/>
    </source>
</evidence>
<evidence type="ECO:0000256" key="12">
    <source>
        <dbReference type="ARBA" id="ARBA00023180"/>
    </source>
</evidence>
<keyword evidence="15" id="KW-0624">Polysaccharide degradation</keyword>
<evidence type="ECO:0000256" key="10">
    <source>
        <dbReference type="ARBA" id="ARBA00022801"/>
    </source>
</evidence>